<keyword evidence="1" id="KW-0472">Membrane</keyword>
<feature type="transmembrane region" description="Helical" evidence="1">
    <location>
        <begin position="224"/>
        <end position="247"/>
    </location>
</feature>
<evidence type="ECO:0000256" key="1">
    <source>
        <dbReference type="SAM" id="Phobius"/>
    </source>
</evidence>
<organism evidence="2 3">
    <name type="scientific">Borrelia andersonii</name>
    <name type="common">Borreliella andersonii</name>
    <dbReference type="NCBI Taxonomy" id="42109"/>
    <lineage>
        <taxon>Bacteria</taxon>
        <taxon>Pseudomonadati</taxon>
        <taxon>Spirochaetota</taxon>
        <taxon>Spirochaetia</taxon>
        <taxon>Spirochaetales</taxon>
        <taxon>Borreliaceae</taxon>
        <taxon>Borreliella</taxon>
    </lineage>
</organism>
<dbReference type="EMBL" id="CP132457">
    <property type="protein sequence ID" value="WNY66259.1"/>
    <property type="molecule type" value="Genomic_DNA"/>
</dbReference>
<protein>
    <recommendedName>
        <fullName evidence="4">Lipoprotein</fullName>
    </recommendedName>
</protein>
<keyword evidence="1" id="KW-1133">Transmembrane helix</keyword>
<feature type="transmembrane region" description="Helical" evidence="1">
    <location>
        <begin position="302"/>
        <end position="323"/>
    </location>
</feature>
<keyword evidence="3" id="KW-1185">Reference proteome</keyword>
<feature type="transmembrane region" description="Helical" evidence="1">
    <location>
        <begin position="140"/>
        <end position="158"/>
    </location>
</feature>
<feature type="transmembrane region" description="Helical" evidence="1">
    <location>
        <begin position="185"/>
        <end position="203"/>
    </location>
</feature>
<dbReference type="RefSeq" id="WP_316255616.1">
    <property type="nucleotide sequence ID" value="NZ_CP132457.1"/>
</dbReference>
<sequence>MMRFLGFLYLITTMPLINSCDVAQFGDYKPLYFENENDLKTANKYINSLGYKTITEYTTKIDILDFPENKKITINEINKLNNLDLRKNIFLNKLSNLFNIEHKKILYVENRFKTINFKKLKKELNINNADIHSLDHKTKINFISSTIFLIIIILLIFLDSTNFIFTLIFLLISSLTFMISKEIMYFYPFTILSYLLFSIISNFNKNYNKIYLKEINFLTLMAKIKHLLFLFIFTTLYFITITTFFTANIDPTFIAFVAIPTLCIFLIFSWIKTESNFKDTFLFPIEIKEKKIKEKKALKSKIIIHLLLFTLALIPFAYSSYILNSHENINYLYSKKLNYFDYLNPNNIYIMLGYNKDIPNIIGYLSHILYQNELRYNITAKYGKIPKDIKENYFEIKNDKIEINPKTVYEVDKSLIDEILKQDLASLFLKNKNPILIYKENKNNINTDKKNYKILFFFSLPFFVLLFLFKAIRFTILLNINEKTYKKYIQG</sequence>
<feature type="transmembrane region" description="Helical" evidence="1">
    <location>
        <begin position="454"/>
        <end position="478"/>
    </location>
</feature>
<accession>A0ABZ0CLK4</accession>
<reference evidence="2" key="1">
    <citation type="submission" date="2023-07" db="EMBL/GenBank/DDBJ databases">
        <title>Genome sequencing of multiple Borrelia sensu lato isolates.</title>
        <authorList>
            <person name="Mongodin E.F."/>
            <person name="Rudenko N."/>
            <person name="Fraser C.M."/>
            <person name="Schutzer S."/>
            <person name="Luft B."/>
            <person name="Morgan R."/>
            <person name="Chastens S."/>
            <person name="Qiu W."/>
        </authorList>
    </citation>
    <scope>NUCLEOTIDE SEQUENCE [LARGE SCALE GENOMIC DNA]</scope>
    <source>
        <strain evidence="2">21038</strain>
    </source>
</reference>
<evidence type="ECO:0000313" key="3">
    <source>
        <dbReference type="Proteomes" id="UP001305787"/>
    </source>
</evidence>
<feature type="transmembrane region" description="Helical" evidence="1">
    <location>
        <begin position="253"/>
        <end position="271"/>
    </location>
</feature>
<name>A0ABZ0CLK4_BORAD</name>
<gene>
    <name evidence="2" type="ORF">QIA45_00345</name>
</gene>
<proteinExistence type="predicted"/>
<keyword evidence="1" id="KW-0812">Transmembrane</keyword>
<evidence type="ECO:0008006" key="4">
    <source>
        <dbReference type="Google" id="ProtNLM"/>
    </source>
</evidence>
<evidence type="ECO:0000313" key="2">
    <source>
        <dbReference type="EMBL" id="WNY66259.1"/>
    </source>
</evidence>
<dbReference type="Proteomes" id="UP001305787">
    <property type="component" value="Chromosome"/>
</dbReference>